<feature type="signal peptide" evidence="1">
    <location>
        <begin position="1"/>
        <end position="30"/>
    </location>
</feature>
<reference evidence="3" key="1">
    <citation type="journal article" date="2019" name="Int. J. Syst. Evol. Microbiol.">
        <title>The Global Catalogue of Microorganisms (GCM) 10K type strain sequencing project: providing services to taxonomists for standard genome sequencing and annotation.</title>
        <authorList>
            <consortium name="The Broad Institute Genomics Platform"/>
            <consortium name="The Broad Institute Genome Sequencing Center for Infectious Disease"/>
            <person name="Wu L."/>
            <person name="Ma J."/>
        </authorList>
    </citation>
    <scope>NUCLEOTIDE SEQUENCE [LARGE SCALE GENOMIC DNA]</scope>
    <source>
        <strain evidence="3">JCM 12928</strain>
    </source>
</reference>
<evidence type="ECO:0000313" key="2">
    <source>
        <dbReference type="EMBL" id="GAA0622906.1"/>
    </source>
</evidence>
<keyword evidence="3" id="KW-1185">Reference proteome</keyword>
<sequence>MWDDAVMRRRDLIAASAVLPVAVAATTAAASEKAAPGGAVVNISGVGLPVIANGRIQNYVFVSLRLHLGGSASPDAVRPKEAYIRDALVRSAHRTPFTVANDWTRLDANALSASLMRSAAAIVGRGVVARVEIISQAPRRRTGVRAG</sequence>
<feature type="chain" id="PRO_5046925467" description="Tat pathway signal sequence domain protein" evidence="1">
    <location>
        <begin position="31"/>
        <end position="147"/>
    </location>
</feature>
<keyword evidence="1" id="KW-0732">Signal</keyword>
<protein>
    <recommendedName>
        <fullName evidence="4">Tat pathway signal sequence domain protein</fullName>
    </recommendedName>
</protein>
<evidence type="ECO:0008006" key="4">
    <source>
        <dbReference type="Google" id="ProtNLM"/>
    </source>
</evidence>
<evidence type="ECO:0000313" key="3">
    <source>
        <dbReference type="Proteomes" id="UP001501352"/>
    </source>
</evidence>
<gene>
    <name evidence="2" type="ORF">GCM10009422_18630</name>
</gene>
<name>A0ABP3S0S8_9CAUL</name>
<dbReference type="Proteomes" id="UP001501352">
    <property type="component" value="Unassembled WGS sequence"/>
</dbReference>
<organism evidence="2 3">
    <name type="scientific">Brevundimonas kwangchunensis</name>
    <dbReference type="NCBI Taxonomy" id="322163"/>
    <lineage>
        <taxon>Bacteria</taxon>
        <taxon>Pseudomonadati</taxon>
        <taxon>Pseudomonadota</taxon>
        <taxon>Alphaproteobacteria</taxon>
        <taxon>Caulobacterales</taxon>
        <taxon>Caulobacteraceae</taxon>
        <taxon>Brevundimonas</taxon>
    </lineage>
</organism>
<proteinExistence type="predicted"/>
<comment type="caution">
    <text evidence="2">The sequence shown here is derived from an EMBL/GenBank/DDBJ whole genome shotgun (WGS) entry which is preliminary data.</text>
</comment>
<accession>A0ABP3S0S8</accession>
<dbReference type="EMBL" id="BAAAGA010000005">
    <property type="protein sequence ID" value="GAA0622906.1"/>
    <property type="molecule type" value="Genomic_DNA"/>
</dbReference>
<evidence type="ECO:0000256" key="1">
    <source>
        <dbReference type="SAM" id="SignalP"/>
    </source>
</evidence>